<dbReference type="InterPro" id="IPR053137">
    <property type="entry name" value="NLR-like"/>
</dbReference>
<evidence type="ECO:0000313" key="2">
    <source>
        <dbReference type="EMBL" id="KAF2730361.1"/>
    </source>
</evidence>
<dbReference type="Pfam" id="PF00931">
    <property type="entry name" value="NB-ARC"/>
    <property type="match status" value="1"/>
</dbReference>
<dbReference type="Pfam" id="PF13374">
    <property type="entry name" value="TPR_10"/>
    <property type="match status" value="1"/>
</dbReference>
<dbReference type="InterPro" id="IPR011990">
    <property type="entry name" value="TPR-like_helical_dom_sf"/>
</dbReference>
<accession>A0A9P4QSZ2</accession>
<dbReference type="EMBL" id="ML996219">
    <property type="protein sequence ID" value="KAF2730361.1"/>
    <property type="molecule type" value="Genomic_DNA"/>
</dbReference>
<dbReference type="Gene3D" id="1.25.40.10">
    <property type="entry name" value="Tetratricopeptide repeat domain"/>
    <property type="match status" value="2"/>
</dbReference>
<gene>
    <name evidence="2" type="ORF">EJ04DRAFT_545775</name>
</gene>
<dbReference type="Pfam" id="PF13424">
    <property type="entry name" value="TPR_12"/>
    <property type="match status" value="2"/>
</dbReference>
<organism evidence="2 3">
    <name type="scientific">Polyplosphaeria fusca</name>
    <dbReference type="NCBI Taxonomy" id="682080"/>
    <lineage>
        <taxon>Eukaryota</taxon>
        <taxon>Fungi</taxon>
        <taxon>Dikarya</taxon>
        <taxon>Ascomycota</taxon>
        <taxon>Pezizomycotina</taxon>
        <taxon>Dothideomycetes</taxon>
        <taxon>Pleosporomycetidae</taxon>
        <taxon>Pleosporales</taxon>
        <taxon>Tetraplosphaeriaceae</taxon>
        <taxon>Polyplosphaeria</taxon>
    </lineage>
</organism>
<evidence type="ECO:0000259" key="1">
    <source>
        <dbReference type="Pfam" id="PF00931"/>
    </source>
</evidence>
<sequence length="610" mass="68791">MLSSESRCERVAIFGLGGVGKTQIALEFAYRLRERQPTCMVLWIPVTSIESMLEAYREIGQQLRIPGLEKEKADIQKVVHSWLSQENLGRWLLVFDNADNIHISTDEAGIRTTEPGDRINYLPKSKFGSILFTTRSRKIATQLAGKNVVSKITHLPLAIVQAAAFINENAITLAEYAVLLDDTEQNRIELLSEDFTDEGRYLDSKNPVATTWLISFEQIRKYDTLAAEYLSFMACVNGMDIPQSLLPPAESAKKAIDAIGTLVAYSFVTKHKTGQLLDLHRLVHLATRNWLRMNGTLGSWSTTALERLKEVFPDNNHTNRSLWRMYLPHVQYALAVGLGVVDTSTVELLWKFGKCAHSDGRYEVAEKALVQVTRFRSKTLGEEDPSTLNSMDYLASTYRDLGRLNEAEQLEVQVMETYKAKLGLDHPDTMTAMANLALTYGDQGRWTEAEQLEELVMETRKKKLGPNHPDTLASIDNLASTYQNQGRWKEAEQLEKQVMATSLRVLGDEHPSTLASMANLASTYQNQGQWKEAEQLNVQALEMRKRVLGEEHPSTLTSMTNLASTYRKQGLWKEAEDLDVKVLEMRKKMLGIEHPDTLTSMSNLALTFKG</sequence>
<feature type="domain" description="NB-ARC" evidence="1">
    <location>
        <begin position="3"/>
        <end position="153"/>
    </location>
</feature>
<keyword evidence="3" id="KW-1185">Reference proteome</keyword>
<dbReference type="Proteomes" id="UP000799444">
    <property type="component" value="Unassembled WGS sequence"/>
</dbReference>
<dbReference type="GO" id="GO:0043531">
    <property type="term" value="F:ADP binding"/>
    <property type="evidence" value="ECO:0007669"/>
    <property type="project" value="InterPro"/>
</dbReference>
<name>A0A9P4QSZ2_9PLEO</name>
<dbReference type="OrthoDB" id="1658288at2759"/>
<dbReference type="Gene3D" id="3.40.50.300">
    <property type="entry name" value="P-loop containing nucleotide triphosphate hydrolases"/>
    <property type="match status" value="1"/>
</dbReference>
<dbReference type="PRINTS" id="PR00381">
    <property type="entry name" value="KINESINLIGHT"/>
</dbReference>
<protein>
    <submittedName>
        <fullName evidence="2">Kinesin light chain</fullName>
    </submittedName>
</protein>
<comment type="caution">
    <text evidence="2">The sequence shown here is derived from an EMBL/GenBank/DDBJ whole genome shotgun (WGS) entry which is preliminary data.</text>
</comment>
<dbReference type="AlphaFoldDB" id="A0A9P4QSZ2"/>
<dbReference type="SUPFAM" id="SSF52540">
    <property type="entry name" value="P-loop containing nucleoside triphosphate hydrolases"/>
    <property type="match status" value="1"/>
</dbReference>
<proteinExistence type="predicted"/>
<dbReference type="PANTHER" id="PTHR46082">
    <property type="entry name" value="ATP/GTP-BINDING PROTEIN-RELATED"/>
    <property type="match status" value="1"/>
</dbReference>
<dbReference type="InterPro" id="IPR002182">
    <property type="entry name" value="NB-ARC"/>
</dbReference>
<dbReference type="SUPFAM" id="SSF48452">
    <property type="entry name" value="TPR-like"/>
    <property type="match status" value="2"/>
</dbReference>
<dbReference type="PANTHER" id="PTHR46082:SF6">
    <property type="entry name" value="AAA+ ATPASE DOMAIN-CONTAINING PROTEIN-RELATED"/>
    <property type="match status" value="1"/>
</dbReference>
<reference evidence="2" key="1">
    <citation type="journal article" date="2020" name="Stud. Mycol.">
        <title>101 Dothideomycetes genomes: a test case for predicting lifestyles and emergence of pathogens.</title>
        <authorList>
            <person name="Haridas S."/>
            <person name="Albert R."/>
            <person name="Binder M."/>
            <person name="Bloem J."/>
            <person name="Labutti K."/>
            <person name="Salamov A."/>
            <person name="Andreopoulos B."/>
            <person name="Baker S."/>
            <person name="Barry K."/>
            <person name="Bills G."/>
            <person name="Bluhm B."/>
            <person name="Cannon C."/>
            <person name="Castanera R."/>
            <person name="Culley D."/>
            <person name="Daum C."/>
            <person name="Ezra D."/>
            <person name="Gonzalez J."/>
            <person name="Henrissat B."/>
            <person name="Kuo A."/>
            <person name="Liang C."/>
            <person name="Lipzen A."/>
            <person name="Lutzoni F."/>
            <person name="Magnuson J."/>
            <person name="Mondo S."/>
            <person name="Nolan M."/>
            <person name="Ohm R."/>
            <person name="Pangilinan J."/>
            <person name="Park H.-J."/>
            <person name="Ramirez L."/>
            <person name="Alfaro M."/>
            <person name="Sun H."/>
            <person name="Tritt A."/>
            <person name="Yoshinaga Y."/>
            <person name="Zwiers L.-H."/>
            <person name="Turgeon B."/>
            <person name="Goodwin S."/>
            <person name="Spatafora J."/>
            <person name="Crous P."/>
            <person name="Grigoriev I."/>
        </authorList>
    </citation>
    <scope>NUCLEOTIDE SEQUENCE</scope>
    <source>
        <strain evidence="2">CBS 125425</strain>
    </source>
</reference>
<evidence type="ECO:0000313" key="3">
    <source>
        <dbReference type="Proteomes" id="UP000799444"/>
    </source>
</evidence>
<dbReference type="InterPro" id="IPR027417">
    <property type="entry name" value="P-loop_NTPase"/>
</dbReference>